<feature type="region of interest" description="Disordered" evidence="1">
    <location>
        <begin position="1"/>
        <end position="20"/>
    </location>
</feature>
<protein>
    <submittedName>
        <fullName evidence="2">Uncharacterized protein</fullName>
    </submittedName>
</protein>
<dbReference type="AlphaFoldDB" id="F2BGJ6"/>
<proteinExistence type="predicted"/>
<sequence>MQPKPVFRQPRHSPSAPNVRPRAWLRHTPYLSGGGRLKTEIPFWLRRSCAFRRPLPRGFIWRRL</sequence>
<evidence type="ECO:0000313" key="2">
    <source>
        <dbReference type="EMBL" id="EGF06893.1"/>
    </source>
</evidence>
<accession>F2BGJ6</accession>
<name>F2BGJ6_9NEIS</name>
<dbReference type="HOGENOM" id="CLU_2863123_0_0_4"/>
<reference evidence="2 3" key="1">
    <citation type="submission" date="2011-02" db="EMBL/GenBank/DDBJ databases">
        <authorList>
            <person name="Muzny D."/>
            <person name="Qin X."/>
            <person name="Deng J."/>
            <person name="Jiang H."/>
            <person name="Liu Y."/>
            <person name="Qu J."/>
            <person name="Song X.-Z."/>
            <person name="Zhang L."/>
            <person name="Thornton R."/>
            <person name="Coyle M."/>
            <person name="Francisco L."/>
            <person name="Jackson L."/>
            <person name="Javaid M."/>
            <person name="Korchina V."/>
            <person name="Kovar C."/>
            <person name="Mata R."/>
            <person name="Mathew T."/>
            <person name="Ngo R."/>
            <person name="Nguyen L."/>
            <person name="Nguyen N."/>
            <person name="Okwuonu G."/>
            <person name="Ongeri F."/>
            <person name="Pham C."/>
            <person name="Simmons D."/>
            <person name="Wilczek-Boney K."/>
            <person name="Hale W."/>
            <person name="Jakkamsetti A."/>
            <person name="Pham P."/>
            <person name="Ruth R."/>
            <person name="San Lucas F."/>
            <person name="Warren J."/>
            <person name="Zhang J."/>
            <person name="Zhao Z."/>
            <person name="Zhou C."/>
            <person name="Zhu D."/>
            <person name="Lee S."/>
            <person name="Bess C."/>
            <person name="Blankenburg K."/>
            <person name="Forbes L."/>
            <person name="Fu Q."/>
            <person name="Gubbala S."/>
            <person name="Hirani K."/>
            <person name="Jayaseelan J.C."/>
            <person name="Lara F."/>
            <person name="Munidasa M."/>
            <person name="Palculict T."/>
            <person name="Patil S."/>
            <person name="Pu L.-L."/>
            <person name="Saada N."/>
            <person name="Tang L."/>
            <person name="Weissenberger G."/>
            <person name="Zhu Y."/>
            <person name="Hemphill L."/>
            <person name="Shang Y."/>
            <person name="Youmans B."/>
            <person name="Ayvaz T."/>
            <person name="Ross M."/>
            <person name="Santibanez J."/>
            <person name="Aqrawi P."/>
            <person name="Gross S."/>
            <person name="Joshi V."/>
            <person name="Fowler G."/>
            <person name="Nazareth L."/>
            <person name="Reid J."/>
            <person name="Worley K."/>
            <person name="Petrosino J."/>
            <person name="Highlander S."/>
            <person name="Gibbs R."/>
        </authorList>
    </citation>
    <scope>NUCLEOTIDE SEQUENCE [LARGE SCALE GENOMIC DNA]</scope>
    <source>
        <strain evidence="2 3">ATCC BAA-1200</strain>
    </source>
</reference>
<evidence type="ECO:0000256" key="1">
    <source>
        <dbReference type="SAM" id="MobiDB-lite"/>
    </source>
</evidence>
<evidence type="ECO:0000313" key="3">
    <source>
        <dbReference type="Proteomes" id="UP000004105"/>
    </source>
</evidence>
<keyword evidence="3" id="KW-1185">Reference proteome</keyword>
<organism evidence="2 3">
    <name type="scientific">Neisseria bacilliformis ATCC BAA-1200</name>
    <dbReference type="NCBI Taxonomy" id="888742"/>
    <lineage>
        <taxon>Bacteria</taxon>
        <taxon>Pseudomonadati</taxon>
        <taxon>Pseudomonadota</taxon>
        <taxon>Betaproteobacteria</taxon>
        <taxon>Neisseriales</taxon>
        <taxon>Neisseriaceae</taxon>
        <taxon>Neisseria</taxon>
    </lineage>
</organism>
<gene>
    <name evidence="2" type="ORF">HMPREF9123_2853</name>
</gene>
<dbReference type="EMBL" id="AFAY01000054">
    <property type="protein sequence ID" value="EGF06893.1"/>
    <property type="molecule type" value="Genomic_DNA"/>
</dbReference>
<comment type="caution">
    <text evidence="2">The sequence shown here is derived from an EMBL/GenBank/DDBJ whole genome shotgun (WGS) entry which is preliminary data.</text>
</comment>
<dbReference type="Proteomes" id="UP000004105">
    <property type="component" value="Unassembled WGS sequence"/>
</dbReference>